<reference evidence="2 3" key="1">
    <citation type="submission" date="2024-11" db="EMBL/GenBank/DDBJ databases">
        <authorList>
            <person name="Heng Y.C."/>
            <person name="Lim A.C.H."/>
            <person name="Lee J.K.Y."/>
            <person name="Kittelmann S."/>
        </authorList>
    </citation>
    <scope>NUCLEOTIDE SEQUENCE [LARGE SCALE GENOMIC DNA]</scope>
    <source>
        <strain evidence="2 3">WILCCON 0185</strain>
    </source>
</reference>
<sequence length="174" mass="19917">MFKKGITVVFFLLFIMTGCTAKPVKNNQNNSIPFKYLYAGFVLQTNTEQSNSDNGFPIGTIVFNTSKEWTDFIDKYFIDKNSVNHDFKYADISYRLPSDKVDFTKESIIYNSALSAKNDVYAAAYQIYKIEIEKHQPKVIIQDLDNNLSISTACLNGFQRYIVLVSVNKSDLQK</sequence>
<comment type="caution">
    <text evidence="2">The sequence shown here is derived from an EMBL/GenBank/DDBJ whole genome shotgun (WGS) entry which is preliminary data.</text>
</comment>
<evidence type="ECO:0000256" key="1">
    <source>
        <dbReference type="SAM" id="SignalP"/>
    </source>
</evidence>
<dbReference type="EMBL" id="JBJHZZ010000002">
    <property type="protein sequence ID" value="MFL0246323.1"/>
    <property type="molecule type" value="Genomic_DNA"/>
</dbReference>
<feature type="signal peptide" evidence="1">
    <location>
        <begin position="1"/>
        <end position="21"/>
    </location>
</feature>
<accession>A0ABW8T3N9</accession>
<proteinExistence type="predicted"/>
<dbReference type="PROSITE" id="PS51257">
    <property type="entry name" value="PROKAR_LIPOPROTEIN"/>
    <property type="match status" value="1"/>
</dbReference>
<feature type="chain" id="PRO_5047267856" description="Lipoprotein" evidence="1">
    <location>
        <begin position="22"/>
        <end position="174"/>
    </location>
</feature>
<keyword evidence="1" id="KW-0732">Signal</keyword>
<evidence type="ECO:0000313" key="3">
    <source>
        <dbReference type="Proteomes" id="UP001623591"/>
    </source>
</evidence>
<dbReference type="RefSeq" id="WP_406768797.1">
    <property type="nucleotide sequence ID" value="NZ_JBJHZZ010000002.1"/>
</dbReference>
<dbReference type="Proteomes" id="UP001623591">
    <property type="component" value="Unassembled WGS sequence"/>
</dbReference>
<gene>
    <name evidence="2" type="ORF">ACJDUG_04925</name>
</gene>
<evidence type="ECO:0000313" key="2">
    <source>
        <dbReference type="EMBL" id="MFL0246323.1"/>
    </source>
</evidence>
<organism evidence="2 3">
    <name type="scientific">Candidatus Clostridium stratigraminis</name>
    <dbReference type="NCBI Taxonomy" id="3381661"/>
    <lineage>
        <taxon>Bacteria</taxon>
        <taxon>Bacillati</taxon>
        <taxon>Bacillota</taxon>
        <taxon>Clostridia</taxon>
        <taxon>Eubacteriales</taxon>
        <taxon>Clostridiaceae</taxon>
        <taxon>Clostridium</taxon>
    </lineage>
</organism>
<name>A0ABW8T3N9_9CLOT</name>
<evidence type="ECO:0008006" key="4">
    <source>
        <dbReference type="Google" id="ProtNLM"/>
    </source>
</evidence>
<protein>
    <recommendedName>
        <fullName evidence="4">Lipoprotein</fullName>
    </recommendedName>
</protein>
<keyword evidence="3" id="KW-1185">Reference proteome</keyword>